<keyword evidence="1" id="KW-0472">Membrane</keyword>
<organism evidence="2 3">
    <name type="scientific">Virgibacillus natechei</name>
    <dbReference type="NCBI Taxonomy" id="1216297"/>
    <lineage>
        <taxon>Bacteria</taxon>
        <taxon>Bacillati</taxon>
        <taxon>Bacillota</taxon>
        <taxon>Bacilli</taxon>
        <taxon>Bacillales</taxon>
        <taxon>Bacillaceae</taxon>
        <taxon>Virgibacillus</taxon>
    </lineage>
</organism>
<dbReference type="Proteomes" id="UP001519345">
    <property type="component" value="Unassembled WGS sequence"/>
</dbReference>
<dbReference type="EMBL" id="JAGGKX010000002">
    <property type="protein sequence ID" value="MBP1968417.1"/>
    <property type="molecule type" value="Genomic_DNA"/>
</dbReference>
<proteinExistence type="predicted"/>
<evidence type="ECO:0000313" key="2">
    <source>
        <dbReference type="EMBL" id="MBP1968417.1"/>
    </source>
</evidence>
<evidence type="ECO:0000313" key="3">
    <source>
        <dbReference type="Proteomes" id="UP001519345"/>
    </source>
</evidence>
<accession>A0ABS4IBV4</accession>
<gene>
    <name evidence="2" type="ORF">J2Z83_000509</name>
</gene>
<evidence type="ECO:0000256" key="1">
    <source>
        <dbReference type="SAM" id="Phobius"/>
    </source>
</evidence>
<keyword evidence="1" id="KW-0812">Transmembrane</keyword>
<keyword evidence="1" id="KW-1133">Transmembrane helix</keyword>
<dbReference type="RefSeq" id="WP_209461648.1">
    <property type="nucleotide sequence ID" value="NZ_CP110224.1"/>
</dbReference>
<name>A0ABS4IBV4_9BACI</name>
<protein>
    <submittedName>
        <fullName evidence="2">Uncharacterized protein</fullName>
    </submittedName>
</protein>
<reference evidence="2 3" key="1">
    <citation type="submission" date="2021-03" db="EMBL/GenBank/DDBJ databases">
        <title>Genomic Encyclopedia of Type Strains, Phase IV (KMG-IV): sequencing the most valuable type-strain genomes for metagenomic binning, comparative biology and taxonomic classification.</title>
        <authorList>
            <person name="Goeker M."/>
        </authorList>
    </citation>
    <scope>NUCLEOTIDE SEQUENCE [LARGE SCALE GENOMIC DNA]</scope>
    <source>
        <strain evidence="2 3">DSM 25609</strain>
    </source>
</reference>
<comment type="caution">
    <text evidence="2">The sequence shown here is derived from an EMBL/GenBank/DDBJ whole genome shotgun (WGS) entry which is preliminary data.</text>
</comment>
<sequence>MYQLALLYLATFLAGFGLTNLAEISFITDSVASFFEIVGAIVMIVFALALTHLGLRALFTHHFK</sequence>
<feature type="transmembrane region" description="Helical" evidence="1">
    <location>
        <begin position="37"/>
        <end position="59"/>
    </location>
</feature>
<keyword evidence="3" id="KW-1185">Reference proteome</keyword>